<accession>A0A225AQ61</accession>
<dbReference type="Proteomes" id="UP000214365">
    <property type="component" value="Unassembled WGS sequence"/>
</dbReference>
<dbReference type="GeneID" id="31007842"/>
<reference evidence="1 2" key="1">
    <citation type="submission" date="2015-06" db="EMBL/GenBank/DDBJ databases">
        <title>Talaromyces atroroseus IBT 11181 draft genome.</title>
        <authorList>
            <person name="Rasmussen K.B."/>
            <person name="Rasmussen S."/>
            <person name="Petersen B."/>
            <person name="Sicheritz-Ponten T."/>
            <person name="Mortensen U.H."/>
            <person name="Thrane U."/>
        </authorList>
    </citation>
    <scope>NUCLEOTIDE SEQUENCE [LARGE SCALE GENOMIC DNA]</scope>
    <source>
        <strain evidence="1 2">IBT 11181</strain>
    </source>
</reference>
<evidence type="ECO:0000313" key="2">
    <source>
        <dbReference type="Proteomes" id="UP000214365"/>
    </source>
</evidence>
<dbReference type="AlphaFoldDB" id="A0A225AQ61"/>
<comment type="caution">
    <text evidence="1">The sequence shown here is derived from an EMBL/GenBank/DDBJ whole genome shotgun (WGS) entry which is preliminary data.</text>
</comment>
<proteinExistence type="predicted"/>
<organism evidence="1 2">
    <name type="scientific">Talaromyces atroroseus</name>
    <dbReference type="NCBI Taxonomy" id="1441469"/>
    <lineage>
        <taxon>Eukaryota</taxon>
        <taxon>Fungi</taxon>
        <taxon>Dikarya</taxon>
        <taxon>Ascomycota</taxon>
        <taxon>Pezizomycotina</taxon>
        <taxon>Eurotiomycetes</taxon>
        <taxon>Eurotiomycetidae</taxon>
        <taxon>Eurotiales</taxon>
        <taxon>Trichocomaceae</taxon>
        <taxon>Talaromyces</taxon>
        <taxon>Talaromyces sect. Trachyspermi</taxon>
    </lineage>
</organism>
<protein>
    <submittedName>
        <fullName evidence="1">Uncharacterized protein</fullName>
    </submittedName>
</protein>
<dbReference type="Pfam" id="PF12511">
    <property type="entry name" value="DUF3716"/>
    <property type="match status" value="1"/>
</dbReference>
<sequence>MVVKHTLESVLAEVDAKGKRRRDIAWKNNTPQHFNERDPNHRSALISYLTGVEVPSKAICIRCIMNSGPMQKCVVSLDRNGRYKHKACSNCRWYQKSDCCTFNKMKPCTILRILQYPVGEFEKPCLKSCNNNCVAELDLPCPSSYRGMNQERYLPRVRPVPHLIFVPPPRPASVTRPILRPLTLLRPSPAAMAMRPINNQTHDASVTLPPIVHHNDRQTDSMTVPDGYLENLSAMKARQINPNIITAETQEVIDRPYTAEDRERINLRLLSIAADHIETFGVMDPLLLI</sequence>
<evidence type="ECO:0000313" key="1">
    <source>
        <dbReference type="EMBL" id="OKL56565.1"/>
    </source>
</evidence>
<dbReference type="STRING" id="1441469.A0A225AQ61"/>
<dbReference type="RefSeq" id="XP_020116686.1">
    <property type="nucleotide sequence ID" value="XM_020263290.1"/>
</dbReference>
<name>A0A225AQ61_TALAT</name>
<gene>
    <name evidence="1" type="ORF">UA08_08086</name>
</gene>
<dbReference type="EMBL" id="LFMY01000014">
    <property type="protein sequence ID" value="OKL56565.1"/>
    <property type="molecule type" value="Genomic_DNA"/>
</dbReference>
<dbReference type="InterPro" id="IPR022190">
    <property type="entry name" value="DUF3716"/>
</dbReference>
<keyword evidence="2" id="KW-1185">Reference proteome</keyword>